<proteinExistence type="inferred from homology"/>
<dbReference type="InterPro" id="IPR036034">
    <property type="entry name" value="PDZ_sf"/>
</dbReference>
<dbReference type="PROSITE" id="PS50106">
    <property type="entry name" value="PDZ"/>
    <property type="match status" value="1"/>
</dbReference>
<keyword evidence="7 11" id="KW-0862">Zinc</keyword>
<evidence type="ECO:0000256" key="11">
    <source>
        <dbReference type="RuleBase" id="RU362031"/>
    </source>
</evidence>
<dbReference type="CDD" id="cd23081">
    <property type="entry name" value="cpPDZ_EcRseP-like"/>
    <property type="match status" value="1"/>
</dbReference>
<dbReference type="InterPro" id="IPR041489">
    <property type="entry name" value="PDZ_6"/>
</dbReference>
<keyword evidence="9 11" id="KW-0482">Metalloprotease</keyword>
<dbReference type="Gene3D" id="2.30.42.10">
    <property type="match status" value="1"/>
</dbReference>
<comment type="caution">
    <text evidence="13">The sequence shown here is derived from an EMBL/GenBank/DDBJ whole genome shotgun (WGS) entry which is preliminary data.</text>
</comment>
<evidence type="ECO:0000259" key="12">
    <source>
        <dbReference type="PROSITE" id="PS50106"/>
    </source>
</evidence>
<dbReference type="Pfam" id="PF17820">
    <property type="entry name" value="PDZ_6"/>
    <property type="match status" value="1"/>
</dbReference>
<keyword evidence="10 11" id="KW-0472">Membrane</keyword>
<evidence type="ECO:0000256" key="9">
    <source>
        <dbReference type="ARBA" id="ARBA00023049"/>
    </source>
</evidence>
<feature type="transmembrane region" description="Helical" evidence="11">
    <location>
        <begin position="6"/>
        <end position="29"/>
    </location>
</feature>
<evidence type="ECO:0000256" key="8">
    <source>
        <dbReference type="ARBA" id="ARBA00022989"/>
    </source>
</evidence>
<dbReference type="GO" id="GO:0006508">
    <property type="term" value="P:proteolysis"/>
    <property type="evidence" value="ECO:0007669"/>
    <property type="project" value="UniProtKB-KW"/>
</dbReference>
<dbReference type="AlphaFoldDB" id="A0A317EHG6"/>
<keyword evidence="14" id="KW-1185">Reference proteome</keyword>
<dbReference type="GO" id="GO:0016020">
    <property type="term" value="C:membrane"/>
    <property type="evidence" value="ECO:0007669"/>
    <property type="project" value="UniProtKB-SubCell"/>
</dbReference>
<dbReference type="EC" id="3.4.24.-" evidence="11"/>
<dbReference type="NCBIfam" id="TIGR00054">
    <property type="entry name" value="RIP metalloprotease RseP"/>
    <property type="match status" value="1"/>
</dbReference>
<evidence type="ECO:0000256" key="5">
    <source>
        <dbReference type="ARBA" id="ARBA00022692"/>
    </source>
</evidence>
<keyword evidence="11" id="KW-0479">Metal-binding</keyword>
<keyword evidence="5 11" id="KW-0812">Transmembrane</keyword>
<dbReference type="Pfam" id="PF02163">
    <property type="entry name" value="Peptidase_M50"/>
    <property type="match status" value="1"/>
</dbReference>
<dbReference type="InterPro" id="IPR001478">
    <property type="entry name" value="PDZ"/>
</dbReference>
<dbReference type="PANTHER" id="PTHR42837:SF2">
    <property type="entry name" value="MEMBRANE METALLOPROTEASE ARASP2, CHLOROPLASTIC-RELATED"/>
    <property type="match status" value="1"/>
</dbReference>
<feature type="transmembrane region" description="Helical" evidence="11">
    <location>
        <begin position="108"/>
        <end position="130"/>
    </location>
</feature>
<evidence type="ECO:0000256" key="7">
    <source>
        <dbReference type="ARBA" id="ARBA00022833"/>
    </source>
</evidence>
<dbReference type="SMART" id="SM00228">
    <property type="entry name" value="PDZ"/>
    <property type="match status" value="1"/>
</dbReference>
<dbReference type="InterPro" id="IPR008915">
    <property type="entry name" value="Peptidase_M50"/>
</dbReference>
<accession>A0A317EHG6</accession>
<comment type="cofactor">
    <cofactor evidence="1 11">
        <name>Zn(2+)</name>
        <dbReference type="ChEBI" id="CHEBI:29105"/>
    </cofactor>
</comment>
<evidence type="ECO:0000256" key="1">
    <source>
        <dbReference type="ARBA" id="ARBA00001947"/>
    </source>
</evidence>
<dbReference type="EMBL" id="QGLE01000001">
    <property type="protein sequence ID" value="PWR26052.1"/>
    <property type="molecule type" value="Genomic_DNA"/>
</dbReference>
<feature type="transmembrane region" description="Helical" evidence="11">
    <location>
        <begin position="339"/>
        <end position="357"/>
    </location>
</feature>
<name>A0A317EHG6_9PROT</name>
<dbReference type="GO" id="GO:0004222">
    <property type="term" value="F:metalloendopeptidase activity"/>
    <property type="evidence" value="ECO:0007669"/>
    <property type="project" value="InterPro"/>
</dbReference>
<dbReference type="OrthoDB" id="9782003at2"/>
<comment type="similarity">
    <text evidence="3 11">Belongs to the peptidase M50B family.</text>
</comment>
<dbReference type="GO" id="GO:0046872">
    <property type="term" value="F:metal ion binding"/>
    <property type="evidence" value="ECO:0007669"/>
    <property type="project" value="UniProtKB-KW"/>
</dbReference>
<keyword evidence="6 11" id="KW-0378">Hydrolase</keyword>
<dbReference type="PANTHER" id="PTHR42837">
    <property type="entry name" value="REGULATOR OF SIGMA-E PROTEASE RSEP"/>
    <property type="match status" value="1"/>
</dbReference>
<evidence type="ECO:0000256" key="4">
    <source>
        <dbReference type="ARBA" id="ARBA00022670"/>
    </source>
</evidence>
<evidence type="ECO:0000256" key="6">
    <source>
        <dbReference type="ARBA" id="ARBA00022801"/>
    </source>
</evidence>
<feature type="domain" description="PDZ" evidence="12">
    <location>
        <begin position="126"/>
        <end position="171"/>
    </location>
</feature>
<keyword evidence="4 13" id="KW-0645">Protease</keyword>
<dbReference type="Proteomes" id="UP000245461">
    <property type="component" value="Unassembled WGS sequence"/>
</dbReference>
<evidence type="ECO:0000256" key="3">
    <source>
        <dbReference type="ARBA" id="ARBA00007931"/>
    </source>
</evidence>
<comment type="subcellular location">
    <subcellularLocation>
        <location evidence="2">Membrane</location>
        <topology evidence="2">Multi-pass membrane protein</topology>
    </subcellularLocation>
</comment>
<evidence type="ECO:0000256" key="10">
    <source>
        <dbReference type="ARBA" id="ARBA00023136"/>
    </source>
</evidence>
<gene>
    <name evidence="13" type="primary">rseP</name>
    <name evidence="13" type="ORF">DKG74_02420</name>
</gene>
<organism evidence="13 14">
    <name type="scientific">Zavarzinia aquatilis</name>
    <dbReference type="NCBI Taxonomy" id="2211142"/>
    <lineage>
        <taxon>Bacteria</taxon>
        <taxon>Pseudomonadati</taxon>
        <taxon>Pseudomonadota</taxon>
        <taxon>Alphaproteobacteria</taxon>
        <taxon>Rhodospirillales</taxon>
        <taxon>Zavarziniaceae</taxon>
        <taxon>Zavarzinia</taxon>
    </lineage>
</organism>
<evidence type="ECO:0000313" key="14">
    <source>
        <dbReference type="Proteomes" id="UP000245461"/>
    </source>
</evidence>
<keyword evidence="8 11" id="KW-1133">Transmembrane helix</keyword>
<feature type="transmembrane region" description="Helical" evidence="11">
    <location>
        <begin position="292"/>
        <end position="311"/>
    </location>
</feature>
<dbReference type="SUPFAM" id="SSF50156">
    <property type="entry name" value="PDZ domain-like"/>
    <property type="match status" value="1"/>
</dbReference>
<dbReference type="InterPro" id="IPR004387">
    <property type="entry name" value="Pept_M50_Zn"/>
</dbReference>
<evidence type="ECO:0000313" key="13">
    <source>
        <dbReference type="EMBL" id="PWR26052.1"/>
    </source>
</evidence>
<evidence type="ECO:0000256" key="2">
    <source>
        <dbReference type="ARBA" id="ARBA00004141"/>
    </source>
</evidence>
<sequence>MGSSLHTIVFFVIAISVLVSVHEFGHFWVARRCGVKVEVFSIGFGRELFGWTDRRGTRWRVSALPLGGYVRFFGDADATSALPDGTICMTDAERQVSYQGQSVAKRSAIAAAGPIANFLLAIALFFGLFITLGQPFTAPVVDTVSPGSAAEAAGLRQGDRFLAVDGRSVESFEDLRLYMRLNQGTPVSVEIERDGKPLTVEVTPTVTEIDDGQGGKQKIGLLGVAPAGVEFKERGFFDSIWYATREVGTVVHVTATAVGQMIGGTRGTEELGGPLRIADMSGRMARAGLENFIWLIAALSVNLGLFNLLPVPMLDGGHLLFYAFEAMRGRPLGERIQEFGFRIGLAMVLTLMVFATWNDLVQLRVVDFISRLFT</sequence>
<dbReference type="CDD" id="cd06163">
    <property type="entry name" value="S2P-M50_PDZ_RseP-like"/>
    <property type="match status" value="1"/>
</dbReference>
<reference evidence="13 14" key="1">
    <citation type="submission" date="2018-05" db="EMBL/GenBank/DDBJ databases">
        <title>Zavarzinia sp. HR-AS.</title>
        <authorList>
            <person name="Lee Y."/>
            <person name="Jeon C.O."/>
        </authorList>
    </citation>
    <scope>NUCLEOTIDE SEQUENCE [LARGE SCALE GENOMIC DNA]</scope>
    <source>
        <strain evidence="13 14">HR-AS</strain>
    </source>
</reference>
<protein>
    <recommendedName>
        <fullName evidence="11">Zinc metalloprotease</fullName>
        <ecNumber evidence="11">3.4.24.-</ecNumber>
    </recommendedName>
</protein>